<accession>A0A9D1IGP1</accession>
<reference evidence="5" key="1">
    <citation type="submission" date="2020-10" db="EMBL/GenBank/DDBJ databases">
        <authorList>
            <person name="Gilroy R."/>
        </authorList>
    </citation>
    <scope>NUCLEOTIDE SEQUENCE</scope>
    <source>
        <strain evidence="5">7463</strain>
    </source>
</reference>
<comment type="similarity">
    <text evidence="1">Belongs to the HipA Ser/Thr kinase family.</text>
</comment>
<keyword evidence="3" id="KW-0418">Kinase</keyword>
<dbReference type="InterPro" id="IPR052028">
    <property type="entry name" value="HipA_Ser/Thr_kinase"/>
</dbReference>
<proteinExistence type="inferred from homology"/>
<dbReference type="GO" id="GO:0004674">
    <property type="term" value="F:protein serine/threonine kinase activity"/>
    <property type="evidence" value="ECO:0007669"/>
    <property type="project" value="TreeGrafter"/>
</dbReference>
<feature type="domain" description="HipA-like C-terminal" evidence="4">
    <location>
        <begin position="157"/>
        <end position="356"/>
    </location>
</feature>
<reference evidence="5" key="2">
    <citation type="journal article" date="2021" name="PeerJ">
        <title>Extensive microbial diversity within the chicken gut microbiome revealed by metagenomics and culture.</title>
        <authorList>
            <person name="Gilroy R."/>
            <person name="Ravi A."/>
            <person name="Getino M."/>
            <person name="Pursley I."/>
            <person name="Horton D.L."/>
            <person name="Alikhan N.F."/>
            <person name="Baker D."/>
            <person name="Gharbi K."/>
            <person name="Hall N."/>
            <person name="Watson M."/>
            <person name="Adriaenssens E.M."/>
            <person name="Foster-Nyarko E."/>
            <person name="Jarju S."/>
            <person name="Secka A."/>
            <person name="Antonio M."/>
            <person name="Oren A."/>
            <person name="Chaudhuri R.R."/>
            <person name="La Ragione R."/>
            <person name="Hildebrand F."/>
            <person name="Pallen M.J."/>
        </authorList>
    </citation>
    <scope>NUCLEOTIDE SEQUENCE</scope>
    <source>
        <strain evidence="5">7463</strain>
    </source>
</reference>
<dbReference type="PANTHER" id="PTHR37419:SF8">
    <property type="entry name" value="TOXIN YJJJ"/>
    <property type="match status" value="1"/>
</dbReference>
<dbReference type="AlphaFoldDB" id="A0A9D1IGP1"/>
<keyword evidence="2" id="KW-0808">Transferase</keyword>
<evidence type="ECO:0000259" key="4">
    <source>
        <dbReference type="Pfam" id="PF07804"/>
    </source>
</evidence>
<dbReference type="Pfam" id="PF07804">
    <property type="entry name" value="HipA_C"/>
    <property type="match status" value="1"/>
</dbReference>
<organism evidence="5 6">
    <name type="scientific">Candidatus Aphodousia faecigallinarum</name>
    <dbReference type="NCBI Taxonomy" id="2840677"/>
    <lineage>
        <taxon>Bacteria</taxon>
        <taxon>Pseudomonadati</taxon>
        <taxon>Pseudomonadota</taxon>
        <taxon>Betaproteobacteria</taxon>
        <taxon>Burkholderiales</taxon>
        <taxon>Sutterellaceae</taxon>
        <taxon>Sutterellaceae incertae sedis</taxon>
        <taxon>Candidatus Aphodousia</taxon>
    </lineage>
</organism>
<name>A0A9D1IGP1_9BURK</name>
<protein>
    <submittedName>
        <fullName evidence="5">Type II toxin-antitoxin system HipA family toxin</fullName>
    </submittedName>
</protein>
<comment type="caution">
    <text evidence="5">The sequence shown here is derived from an EMBL/GenBank/DDBJ whole genome shotgun (WGS) entry which is preliminary data.</text>
</comment>
<dbReference type="Proteomes" id="UP000824083">
    <property type="component" value="Unassembled WGS sequence"/>
</dbReference>
<dbReference type="InterPro" id="IPR012893">
    <property type="entry name" value="HipA-like_C"/>
</dbReference>
<evidence type="ECO:0000256" key="1">
    <source>
        <dbReference type="ARBA" id="ARBA00010164"/>
    </source>
</evidence>
<sequence>MASTILNLYFKSPSNPLPIGQLSIDDPGRDDCVCYFAYDPFWLESGYSLSRDLPLIPKVFKTSPNRAVFGFMYDLIPGIGARKLARFLNKKDLTNIELLLNSQEELRPGAIGFQSDAHPMLELKQLSHVALDLERLMMGHLNISDIDSLYRGVNALPGERFKLGYKSGKNKNLISKFNIPDPQRNLVIWEGIALSLAKRLGLKTVKAELTSTRGMDTLISQRFDRTEDGAPIAFATARALLAAHNDDHSYLEVADILNQDGARPKEDLLELWRRMVFNMAIGNVHDTLDNIGFIRDSDGWRLAPLYSLKPEPVSINRRHHATAVCDDCDRPDLNKAVEVAPYFGLNKRKAREEALAITVFCAQNWEKVAHEFQADPLEMDTMQKAFEQLDF</sequence>
<dbReference type="EMBL" id="DVMY01000004">
    <property type="protein sequence ID" value="HIU36678.1"/>
    <property type="molecule type" value="Genomic_DNA"/>
</dbReference>
<dbReference type="GO" id="GO:0005829">
    <property type="term" value="C:cytosol"/>
    <property type="evidence" value="ECO:0007669"/>
    <property type="project" value="TreeGrafter"/>
</dbReference>
<dbReference type="PANTHER" id="PTHR37419">
    <property type="entry name" value="SERINE/THREONINE-PROTEIN KINASE TOXIN HIPA"/>
    <property type="match status" value="1"/>
</dbReference>
<evidence type="ECO:0000256" key="3">
    <source>
        <dbReference type="ARBA" id="ARBA00022777"/>
    </source>
</evidence>
<evidence type="ECO:0000256" key="2">
    <source>
        <dbReference type="ARBA" id="ARBA00022679"/>
    </source>
</evidence>
<gene>
    <name evidence="5" type="ORF">IAC56_00120</name>
</gene>
<evidence type="ECO:0000313" key="6">
    <source>
        <dbReference type="Proteomes" id="UP000824083"/>
    </source>
</evidence>
<evidence type="ECO:0000313" key="5">
    <source>
        <dbReference type="EMBL" id="HIU36678.1"/>
    </source>
</evidence>